<dbReference type="Proteomes" id="UP000824890">
    <property type="component" value="Unassembled WGS sequence"/>
</dbReference>
<name>A0ABQ8EBK9_BRANA</name>
<evidence type="ECO:0000313" key="3">
    <source>
        <dbReference type="Proteomes" id="UP000824890"/>
    </source>
</evidence>
<dbReference type="PANTHER" id="PTHR31286:SF148">
    <property type="entry name" value="DUF4283 DOMAIN-CONTAINING PROTEIN"/>
    <property type="match status" value="1"/>
</dbReference>
<proteinExistence type="predicted"/>
<feature type="region of interest" description="Disordered" evidence="1">
    <location>
        <begin position="212"/>
        <end position="236"/>
    </location>
</feature>
<protein>
    <recommendedName>
        <fullName evidence="4">DUF4283 domain-containing protein</fullName>
    </recommendedName>
</protein>
<evidence type="ECO:0000313" key="2">
    <source>
        <dbReference type="EMBL" id="KAH0939043.1"/>
    </source>
</evidence>
<accession>A0ABQ8EBK9</accession>
<evidence type="ECO:0008006" key="4">
    <source>
        <dbReference type="Google" id="ProtNLM"/>
    </source>
</evidence>
<feature type="compositionally biased region" description="Polar residues" evidence="1">
    <location>
        <begin position="215"/>
        <end position="225"/>
    </location>
</feature>
<reference evidence="2 3" key="1">
    <citation type="submission" date="2021-05" db="EMBL/GenBank/DDBJ databases">
        <title>Genome Assembly of Synthetic Allotetraploid Brassica napus Reveals Homoeologous Exchanges between Subgenomes.</title>
        <authorList>
            <person name="Davis J.T."/>
        </authorList>
    </citation>
    <scope>NUCLEOTIDE SEQUENCE [LARGE SCALE GENOMIC DNA]</scope>
    <source>
        <strain evidence="3">cv. Da-Ae</strain>
        <tissue evidence="2">Seedling</tissue>
    </source>
</reference>
<dbReference type="InterPro" id="IPR040256">
    <property type="entry name" value="At4g02000-like"/>
</dbReference>
<feature type="non-terminal residue" evidence="2">
    <location>
        <position position="387"/>
    </location>
</feature>
<evidence type="ECO:0000256" key="1">
    <source>
        <dbReference type="SAM" id="MobiDB-lite"/>
    </source>
</evidence>
<gene>
    <name evidence="2" type="ORF">HID58_006504</name>
</gene>
<sequence length="387" mass="43435">MAEGDGDIEDASGSPKSYARKVCEDSAFREDVPVEIKVRYGVAHIKIPKEVFEDDVPLVENAQMRARVLKRRYWYIADVPLAVCVWNPETAQSPLDLTAMPLWVDFKGVPRHLYSQKGLSFLSLAAGKFVKLHPQTDRWFTSSVSRTGMEVMSPLRLITPGYLHTATFDMECNMVLTVKILKSSQDVLEQGEGVVEVVEKAAATEKEALENTKAVSSGGNLTGRVSESGGNGKEVMNGEEISKVNNGEIMEDGECEVVKETKKVSGDVEEDLEEARIVKENKQIELGSKTITLGIHRCRKQGRKPITRVQEANFPWIFQNTFQGWSSLMNYIKHRLGCILVVWSDLVKVAHVLISAQMITSWVKFRQTSDTFLVSFVYASNFTHERR</sequence>
<comment type="caution">
    <text evidence="2">The sequence shown here is derived from an EMBL/GenBank/DDBJ whole genome shotgun (WGS) entry which is preliminary data.</text>
</comment>
<organism evidence="2 3">
    <name type="scientific">Brassica napus</name>
    <name type="common">Rape</name>
    <dbReference type="NCBI Taxonomy" id="3708"/>
    <lineage>
        <taxon>Eukaryota</taxon>
        <taxon>Viridiplantae</taxon>
        <taxon>Streptophyta</taxon>
        <taxon>Embryophyta</taxon>
        <taxon>Tracheophyta</taxon>
        <taxon>Spermatophyta</taxon>
        <taxon>Magnoliopsida</taxon>
        <taxon>eudicotyledons</taxon>
        <taxon>Gunneridae</taxon>
        <taxon>Pentapetalae</taxon>
        <taxon>rosids</taxon>
        <taxon>malvids</taxon>
        <taxon>Brassicales</taxon>
        <taxon>Brassicaceae</taxon>
        <taxon>Brassiceae</taxon>
        <taxon>Brassica</taxon>
    </lineage>
</organism>
<dbReference type="EMBL" id="JAGKQM010000002">
    <property type="protein sequence ID" value="KAH0939043.1"/>
    <property type="molecule type" value="Genomic_DNA"/>
</dbReference>
<keyword evidence="3" id="KW-1185">Reference proteome</keyword>
<dbReference type="PANTHER" id="PTHR31286">
    <property type="entry name" value="GLYCINE-RICH CELL WALL STRUCTURAL PROTEIN 1.8-LIKE"/>
    <property type="match status" value="1"/>
</dbReference>